<name>A0ABV1YHR6_9HYPH</name>
<dbReference type="EMBL" id="JAMYPJ010000023">
    <property type="protein sequence ID" value="MER8934684.1"/>
    <property type="molecule type" value="Genomic_DNA"/>
</dbReference>
<keyword evidence="3" id="KW-1185">Reference proteome</keyword>
<protein>
    <submittedName>
        <fullName evidence="2">DNA binding domain-containing protein</fullName>
    </submittedName>
</protein>
<evidence type="ECO:0000313" key="2">
    <source>
        <dbReference type="EMBL" id="MER8934684.1"/>
    </source>
</evidence>
<dbReference type="Gene3D" id="3.30.950.30">
    <property type="entry name" value="Schlafen, AAA domain"/>
    <property type="match status" value="1"/>
</dbReference>
<comment type="caution">
    <text evidence="2">The sequence shown here is derived from an EMBL/GenBank/DDBJ whole genome shotgun (WGS) entry which is preliminary data.</text>
</comment>
<dbReference type="PANTHER" id="PTHR30595:SF6">
    <property type="entry name" value="SCHLAFEN ALBA-2 DOMAIN-CONTAINING PROTEIN"/>
    <property type="match status" value="1"/>
</dbReference>
<accession>A0ABV1YHR6</accession>
<evidence type="ECO:0000259" key="1">
    <source>
        <dbReference type="Pfam" id="PF04326"/>
    </source>
</evidence>
<dbReference type="PANTHER" id="PTHR30595">
    <property type="entry name" value="GLPR-RELATED TRANSCRIPTIONAL REPRESSOR"/>
    <property type="match status" value="1"/>
</dbReference>
<dbReference type="InterPro" id="IPR038461">
    <property type="entry name" value="Schlafen_AlbA_2_dom_sf"/>
</dbReference>
<dbReference type="Pfam" id="PF04326">
    <property type="entry name" value="SLFN_AlbA_2"/>
    <property type="match status" value="1"/>
</dbReference>
<feature type="domain" description="Schlafen AlbA-2" evidence="1">
    <location>
        <begin position="9"/>
        <end position="113"/>
    </location>
</feature>
<reference evidence="2 3" key="1">
    <citation type="journal article" date="2024" name="Proc. Natl. Acad. Sci. U.S.A.">
        <title>The evolutionary genomics of adaptation to stress in wild rhizobium bacteria.</title>
        <authorList>
            <person name="Kehlet-Delgado H."/>
            <person name="Montoya A.P."/>
            <person name="Jensen K.T."/>
            <person name="Wendlandt C.E."/>
            <person name="Dexheimer C."/>
            <person name="Roberts M."/>
            <person name="Torres Martinez L."/>
            <person name="Friesen M.L."/>
            <person name="Griffitts J.S."/>
            <person name="Porter S.S."/>
        </authorList>
    </citation>
    <scope>NUCLEOTIDE SEQUENCE [LARGE SCALE GENOMIC DNA]</scope>
    <source>
        <strain evidence="2 3">M0729</strain>
    </source>
</reference>
<dbReference type="Pfam" id="PF13749">
    <property type="entry name" value="HATPase_c_4"/>
    <property type="match status" value="1"/>
</dbReference>
<proteinExistence type="predicted"/>
<sequence>MNEFQPETIGKYVSALSNSAILAGEDCGYLVFGVEDGTHEILGTTVRLAHEKVGNDTFLHWLNGRLLPRVTVDLKSVFFGSRRVEILAVAHGYQQPVKFNGTAYIRIDTSLHPLSSDGDRERALWQATSRFSFEQAVVQSHMPASQIFEKFYVTELLEGLGIARQTVAGAVEYLAQEDLIRDNKQGGFDATNLLVLASSKDMRTISGLERKGARVIVYKGKSKTEALREIHGNKGYGVTFNALLDFVMENLNPKEEMQHGKRVTVHTIPKVAVREILANGIIHQDFTISGDGPVVEVFPDRVKIINPGKPLIPVDRFIDAPSTSRNSRFGHLMRRMGICEDRGSGVDRALTSIEREILPPPLFQQIENSTVVTLYGPKPFADMTKEERVRACYQHACLCAEKNEQMSNGSLRVRLGLPEKQYPQVSIVIADAREANLIRALDEDQAKRNARYVPYWS</sequence>
<gene>
    <name evidence="2" type="ORF">NKI33_17095</name>
</gene>
<evidence type="ECO:0000313" key="3">
    <source>
        <dbReference type="Proteomes" id="UP001464387"/>
    </source>
</evidence>
<dbReference type="Gene3D" id="3.30.565.60">
    <property type="match status" value="1"/>
</dbReference>
<dbReference type="Proteomes" id="UP001464387">
    <property type="component" value="Unassembled WGS sequence"/>
</dbReference>
<organism evidence="2 3">
    <name type="scientific">Mesorhizobium opportunistum</name>
    <dbReference type="NCBI Taxonomy" id="593909"/>
    <lineage>
        <taxon>Bacteria</taxon>
        <taxon>Pseudomonadati</taxon>
        <taxon>Pseudomonadota</taxon>
        <taxon>Alphaproteobacteria</taxon>
        <taxon>Hyphomicrobiales</taxon>
        <taxon>Phyllobacteriaceae</taxon>
        <taxon>Mesorhizobium</taxon>
    </lineage>
</organism>
<dbReference type="InterPro" id="IPR038475">
    <property type="entry name" value="RecG_C_sf"/>
</dbReference>
<dbReference type="InterPro" id="IPR007421">
    <property type="entry name" value="Schlafen_AlbA_2_dom"/>
</dbReference>